<reference evidence="5" key="1">
    <citation type="submission" date="2019-06" db="EMBL/GenBank/DDBJ databases">
        <title>Alistipes onderdonkii subsp. vulgaris subsp. nov., Alistipes dispar sp. nov. and Alistipes communis sp. nov., isolated from human faeces, and creation of Alistipes onderdonkii subsp. onderdonkii subsp. nov.</title>
        <authorList>
            <person name="Sakamoto M."/>
            <person name="Ikeyama N."/>
            <person name="Ogata Y."/>
            <person name="Suda W."/>
            <person name="Iino T."/>
            <person name="Hattori M."/>
            <person name="Ohkuma M."/>
        </authorList>
    </citation>
    <scope>NUCLEOTIDE SEQUENCE [LARGE SCALE GENOMIC DNA]</scope>
    <source>
        <strain evidence="5">5CBH24</strain>
    </source>
</reference>
<evidence type="ECO:0000256" key="1">
    <source>
        <dbReference type="ARBA" id="ARBA00022630"/>
    </source>
</evidence>
<evidence type="ECO:0000313" key="5">
    <source>
        <dbReference type="Proteomes" id="UP000318946"/>
    </source>
</evidence>
<dbReference type="Proteomes" id="UP000318946">
    <property type="component" value="Chromosome"/>
</dbReference>
<keyword evidence="5" id="KW-1185">Reference proteome</keyword>
<evidence type="ECO:0000256" key="2">
    <source>
        <dbReference type="ARBA" id="ARBA00023002"/>
    </source>
</evidence>
<dbReference type="InterPro" id="IPR051799">
    <property type="entry name" value="NADH_flavin_oxidoreductase"/>
</dbReference>
<sequence>MKKESLLFTPYKLGPVTLRNRTIRSAAFESMGRAYGPTEQLKNYHVSVARGGVGMTTLAYAAVCRSGLSFEKQLWLRPEIVPGLRDITEAVHREGAAASIQIGHCGNMTHYTTAGQIPIGASSGFNLYAYTPVRAMRRDEIRQVAADFGRAVDTAYEAGFDCVEVHAGHGYLISQFLSPYTNRRRDEYGGSLPNRMRFLRMCLDEVMETAARRNMAVLVKHNMEDGFKGGIEIPESLEIARAIETYGVDGIVLSSGFVSKAPMAVMRGIIPLYTMSYYMQWWLRIFVRLFGRYMIKQYPFEECFFLENAKKFRAELKLPLVYVGGLVSREGIERALDSGFELVQMARALVNDPAFVDKLREGDRSTRSACDHRNYCIARMYSLDMQCCKHCPDLPRKIREELAKLP</sequence>
<gene>
    <name evidence="4" type="ORF">A5CBH24_21310</name>
</gene>
<dbReference type="RefSeq" id="WP_141413158.1">
    <property type="nucleotide sequence ID" value="NZ_AP019735.1"/>
</dbReference>
<dbReference type="EMBL" id="AP019735">
    <property type="protein sequence ID" value="BBL04818.1"/>
    <property type="molecule type" value="Genomic_DNA"/>
</dbReference>
<keyword evidence="2" id="KW-0560">Oxidoreductase</keyword>
<dbReference type="GO" id="GO:0016491">
    <property type="term" value="F:oxidoreductase activity"/>
    <property type="evidence" value="ECO:0007669"/>
    <property type="project" value="UniProtKB-KW"/>
</dbReference>
<protein>
    <submittedName>
        <fullName evidence="4">NADH:flavin oxidoreductase</fullName>
    </submittedName>
</protein>
<dbReference type="CDD" id="cd02803">
    <property type="entry name" value="OYE_like_FMN_family"/>
    <property type="match status" value="1"/>
</dbReference>
<organism evidence="4 5">
    <name type="scientific">Alistipes communis</name>
    <dbReference type="NCBI Taxonomy" id="2585118"/>
    <lineage>
        <taxon>Bacteria</taxon>
        <taxon>Pseudomonadati</taxon>
        <taxon>Bacteroidota</taxon>
        <taxon>Bacteroidia</taxon>
        <taxon>Bacteroidales</taxon>
        <taxon>Rikenellaceae</taxon>
        <taxon>Alistipes</taxon>
    </lineage>
</organism>
<proteinExistence type="predicted"/>
<dbReference type="GeneID" id="78342851"/>
<dbReference type="GO" id="GO:0010181">
    <property type="term" value="F:FMN binding"/>
    <property type="evidence" value="ECO:0007669"/>
    <property type="project" value="InterPro"/>
</dbReference>
<dbReference type="KEGG" id="acou:A5CBH24_21310"/>
<keyword evidence="1" id="KW-0285">Flavoprotein</keyword>
<dbReference type="PANTHER" id="PTHR43656:SF2">
    <property type="entry name" value="BINDING OXIDOREDUCTASE, PUTATIVE (AFU_ORTHOLOGUE AFUA_2G08260)-RELATED"/>
    <property type="match status" value="1"/>
</dbReference>
<evidence type="ECO:0000259" key="3">
    <source>
        <dbReference type="Pfam" id="PF00724"/>
    </source>
</evidence>
<dbReference type="InterPro" id="IPR013785">
    <property type="entry name" value="Aldolase_TIM"/>
</dbReference>
<evidence type="ECO:0000313" key="4">
    <source>
        <dbReference type="EMBL" id="BBL04818.1"/>
    </source>
</evidence>
<dbReference type="Gene3D" id="3.20.20.70">
    <property type="entry name" value="Aldolase class I"/>
    <property type="match status" value="1"/>
</dbReference>
<dbReference type="OrthoDB" id="9772736at2"/>
<feature type="domain" description="NADH:flavin oxidoreductase/NADH oxidase N-terminal" evidence="3">
    <location>
        <begin position="7"/>
        <end position="247"/>
    </location>
</feature>
<dbReference type="PANTHER" id="PTHR43656">
    <property type="entry name" value="BINDING OXIDOREDUCTASE, PUTATIVE (AFU_ORTHOLOGUE AFUA_2G08260)-RELATED"/>
    <property type="match status" value="1"/>
</dbReference>
<dbReference type="SUPFAM" id="SSF51395">
    <property type="entry name" value="FMN-linked oxidoreductases"/>
    <property type="match status" value="1"/>
</dbReference>
<dbReference type="Pfam" id="PF00724">
    <property type="entry name" value="Oxidored_FMN"/>
    <property type="match status" value="1"/>
</dbReference>
<name>A0A4Y1WXI4_9BACT</name>
<dbReference type="InterPro" id="IPR001155">
    <property type="entry name" value="OxRdtase_FMN_N"/>
</dbReference>
<accession>A0A4Y1WXI4</accession>
<dbReference type="AlphaFoldDB" id="A0A4Y1WXI4"/>